<gene>
    <name evidence="1" type="ORF">LR394_07440</name>
</gene>
<proteinExistence type="predicted"/>
<dbReference type="RefSeq" id="WP_231439854.1">
    <property type="nucleotide sequence ID" value="NZ_JAJOMB010000003.1"/>
</dbReference>
<dbReference type="GO" id="GO:0005509">
    <property type="term" value="F:calcium ion binding"/>
    <property type="evidence" value="ECO:0007669"/>
    <property type="project" value="InterPro"/>
</dbReference>
<dbReference type="GO" id="GO:0005975">
    <property type="term" value="P:carbohydrate metabolic process"/>
    <property type="evidence" value="ECO:0007669"/>
    <property type="project" value="UniProtKB-ARBA"/>
</dbReference>
<dbReference type="EMBL" id="JAJOMB010000003">
    <property type="protein sequence ID" value="MCD5310722.1"/>
    <property type="molecule type" value="Genomic_DNA"/>
</dbReference>
<dbReference type="InterPro" id="IPR013783">
    <property type="entry name" value="Ig-like_fold"/>
</dbReference>
<sequence length="1039" mass="106879">MRFSLPPRGRAGRRILRPGAALLAILVTAALAAVAVSSSAAAAGPRINLRALVIDDGSVWVKGIADQFTLEGVPFTEVELSDSSRPTITAGFLADGTEAKFNAVILPDDLGGGLPAAELSALTAFQAQFGVRSVAAYQWANPTVGLNYAASPNGFAGDLTGLTATATDAAKSGGFGYLSGDLTIGVGTYGFIATPAGADVMPAGGTFTPFVTVPIPGSSTPGSLVGVYANGGVEKMIITGAMSTSLSQFRQIAHGVVSWVTKGTHFGFNRNYFTFHYDDTFSYVARWDTENNCTPTEDCPASVTTVPPNIRMTAQDVTNVVDWQKANDYRITMAFNGYYSVNDKDGNAWNGRDALTNSLVANKSEFHWLNHGYEHIYQGCEQDFSVVPWVCTTTDGKAPAANGSNIKWLSRTAVSSEISQNIKRGKELGLNFDPAEYLSGEHSGLFRDPQQPVDNPNFGTALSDNAIKYIGADASREEGARVVGSATTVPRHPVAVYYNVSTRQEQVDEYNWIYLSRANGGSGYCEDNPATATCLAAPLDPDTGFADYIVPTDAANDLRFILSNDPRPFYAHVTNLTGPDYLGMQLMSSIISQYRSVFTAQTPLVNLSLTEASTILAQQQAWAKAGMGANPAVTGYVQDGVVTVTSSGSNAAPVTVPAGTKVNGTAFGSAYGGELSGWVNGSTKLTLPSDGPNFTSAENATFAIGKAGTFSVTTAPAATSVTAIGDLPNGITVTDNGNGTATLSGTPAAGTGGSYPLLLTATNALGTTTQAFTLNVSGAPAFTSEASTQASAGTAFTYTVKTSGFPAATISRSGNLPSGVTLTPGTDGTAVLAGKTSSTGTFPLTLTATNSAGTATQAFTLTVTKAPVITSSATATAMVGLAFTKAITTTGSPTPAVTVEGLPAGLTFTANTNGGGTISGRPAAGSGGSHKVTVTANNTGGTTTQTLTITVRQSPAFTSANNTTATRGTAFTFPVTTSGYPAASLNSLGLLPPGVRFVNNNDGTATLSGTPTLRGTYRVLISALSTSGATTQTFTLTVR</sequence>
<dbReference type="AlphaFoldDB" id="A0A9X1SSJ2"/>
<dbReference type="Proteomes" id="UP001138997">
    <property type="component" value="Unassembled WGS sequence"/>
</dbReference>
<dbReference type="Gene3D" id="2.60.40.10">
    <property type="entry name" value="Immunoglobulins"/>
    <property type="match status" value="4"/>
</dbReference>
<accession>A0A9X1SSJ2</accession>
<dbReference type="InterPro" id="IPR015919">
    <property type="entry name" value="Cadherin-like_sf"/>
</dbReference>
<reference evidence="1" key="1">
    <citation type="submission" date="2021-11" db="EMBL/GenBank/DDBJ databases">
        <title>Streptomyces corallinus and Kineosporia corallina sp. nov., two new coral-derived marine actinobacteria.</title>
        <authorList>
            <person name="Buangrab K."/>
            <person name="Sutthacheep M."/>
            <person name="Yeemin T."/>
            <person name="Harunari E."/>
            <person name="Igarashi Y."/>
            <person name="Sripreechasak P."/>
            <person name="Kanchanasin P."/>
            <person name="Tanasupawat S."/>
            <person name="Phongsopitanun W."/>
        </authorList>
    </citation>
    <scope>NUCLEOTIDE SEQUENCE</scope>
    <source>
        <strain evidence="1">JCM 31032</strain>
    </source>
</reference>
<dbReference type="SUPFAM" id="SSF49313">
    <property type="entry name" value="Cadherin-like"/>
    <property type="match status" value="4"/>
</dbReference>
<name>A0A9X1SSJ2_9ACTN</name>
<evidence type="ECO:0000313" key="1">
    <source>
        <dbReference type="EMBL" id="MCD5310722.1"/>
    </source>
</evidence>
<dbReference type="GO" id="GO:0016020">
    <property type="term" value="C:membrane"/>
    <property type="evidence" value="ECO:0007669"/>
    <property type="project" value="InterPro"/>
</dbReference>
<protein>
    <submittedName>
        <fullName evidence="1">Ig domain-containing protein</fullName>
    </submittedName>
</protein>
<evidence type="ECO:0000313" key="2">
    <source>
        <dbReference type="Proteomes" id="UP001138997"/>
    </source>
</evidence>
<comment type="caution">
    <text evidence="1">The sequence shown here is derived from an EMBL/GenBank/DDBJ whole genome shotgun (WGS) entry which is preliminary data.</text>
</comment>
<organism evidence="1 2">
    <name type="scientific">Kineosporia babensis</name>
    <dbReference type="NCBI Taxonomy" id="499548"/>
    <lineage>
        <taxon>Bacteria</taxon>
        <taxon>Bacillati</taxon>
        <taxon>Actinomycetota</taxon>
        <taxon>Actinomycetes</taxon>
        <taxon>Kineosporiales</taxon>
        <taxon>Kineosporiaceae</taxon>
        <taxon>Kineosporia</taxon>
    </lineage>
</organism>
<keyword evidence="2" id="KW-1185">Reference proteome</keyword>
<dbReference type="Pfam" id="PF05345">
    <property type="entry name" value="He_PIG"/>
    <property type="match status" value="2"/>
</dbReference>